<keyword evidence="1 2" id="KW-0732">Signal</keyword>
<comment type="caution">
    <text evidence="4">The sequence shown here is derived from an EMBL/GenBank/DDBJ whole genome shotgun (WGS) entry which is preliminary data.</text>
</comment>
<dbReference type="EMBL" id="JAERSE020000005">
    <property type="protein sequence ID" value="MCA6068950.1"/>
    <property type="molecule type" value="Genomic_DNA"/>
</dbReference>
<dbReference type="Proteomes" id="UP000618240">
    <property type="component" value="Unassembled WGS sequence"/>
</dbReference>
<gene>
    <name evidence="4" type="ORF">JI747_017425</name>
</gene>
<feature type="domain" description="Fibronectin type-III" evidence="3">
    <location>
        <begin position="503"/>
        <end position="600"/>
    </location>
</feature>
<evidence type="ECO:0000313" key="5">
    <source>
        <dbReference type="Proteomes" id="UP000618240"/>
    </source>
</evidence>
<organism evidence="4 5">
    <name type="scientific">Chryseobacterium tagetis</name>
    <dbReference type="NCBI Taxonomy" id="2801334"/>
    <lineage>
        <taxon>Bacteria</taxon>
        <taxon>Pseudomonadati</taxon>
        <taxon>Bacteroidota</taxon>
        <taxon>Flavobacteriia</taxon>
        <taxon>Flavobacteriales</taxon>
        <taxon>Weeksellaceae</taxon>
        <taxon>Chryseobacterium group</taxon>
        <taxon>Chryseobacterium</taxon>
    </lineage>
</organism>
<dbReference type="InterPro" id="IPR026444">
    <property type="entry name" value="Secre_tail"/>
</dbReference>
<proteinExistence type="predicted"/>
<dbReference type="PROSITE" id="PS50853">
    <property type="entry name" value="FN3"/>
    <property type="match status" value="2"/>
</dbReference>
<dbReference type="Gene3D" id="2.60.120.200">
    <property type="match status" value="2"/>
</dbReference>
<dbReference type="SMART" id="SM00060">
    <property type="entry name" value="FN3"/>
    <property type="match status" value="3"/>
</dbReference>
<feature type="chain" id="PRO_5046230056" evidence="2">
    <location>
        <begin position="24"/>
        <end position="941"/>
    </location>
</feature>
<evidence type="ECO:0000256" key="1">
    <source>
        <dbReference type="ARBA" id="ARBA00022729"/>
    </source>
</evidence>
<reference evidence="4 5" key="1">
    <citation type="submission" date="2021-09" db="EMBL/GenBank/DDBJ databases">
        <title>Genome sequencing and assembly of Chryseobacterium sp. RG1.</title>
        <authorList>
            <person name="Chhetri G."/>
        </authorList>
    </citation>
    <scope>NUCLEOTIDE SEQUENCE [LARGE SCALE GENOMIC DNA]</scope>
    <source>
        <strain evidence="4 5">RG1</strain>
    </source>
</reference>
<dbReference type="SUPFAM" id="SSF49265">
    <property type="entry name" value="Fibronectin type III"/>
    <property type="match status" value="2"/>
</dbReference>
<dbReference type="Pfam" id="PF18962">
    <property type="entry name" value="Por_Secre_tail"/>
    <property type="match status" value="1"/>
</dbReference>
<evidence type="ECO:0000256" key="2">
    <source>
        <dbReference type="SAM" id="SignalP"/>
    </source>
</evidence>
<dbReference type="Gene3D" id="2.60.40.10">
    <property type="entry name" value="Immunoglobulins"/>
    <property type="match status" value="3"/>
</dbReference>
<dbReference type="RefSeq" id="WP_225690149.1">
    <property type="nucleotide sequence ID" value="NZ_JAERSE020000005.1"/>
</dbReference>
<evidence type="ECO:0000313" key="4">
    <source>
        <dbReference type="EMBL" id="MCA6068950.1"/>
    </source>
</evidence>
<dbReference type="InterPro" id="IPR003961">
    <property type="entry name" value="FN3_dom"/>
</dbReference>
<name>A0ABS8A596_9FLAO</name>
<keyword evidence="5" id="KW-1185">Reference proteome</keyword>
<feature type="signal peptide" evidence="2">
    <location>
        <begin position="1"/>
        <end position="23"/>
    </location>
</feature>
<dbReference type="CDD" id="cd00063">
    <property type="entry name" value="FN3"/>
    <property type="match status" value="2"/>
</dbReference>
<dbReference type="NCBIfam" id="TIGR04183">
    <property type="entry name" value="Por_Secre_tail"/>
    <property type="match status" value="1"/>
</dbReference>
<evidence type="ECO:0000259" key="3">
    <source>
        <dbReference type="PROSITE" id="PS50853"/>
    </source>
</evidence>
<feature type="domain" description="Fibronectin type-III" evidence="3">
    <location>
        <begin position="242"/>
        <end position="338"/>
    </location>
</feature>
<dbReference type="Pfam" id="PF00041">
    <property type="entry name" value="fn3"/>
    <property type="match status" value="2"/>
</dbReference>
<sequence>MRKNQQALVLGALGLFVSSFALAQNYQKMPIQSGFNEDVIANGIGTSLSSTTGILDGDSYVFVSKDFQATATSTPITYGVPTDGIINSVVTTTPGLSYQLGNLSGPNSLRLSNAIPTATMTFATPKAAFTLYMLATGGSGASTLTVTVNFSDGTNQQFTGVSVADWYNATGFAVQGLGRINRTNDTLDAASGTNPRMYQIPLAIDAANQAKLIQSVTLTKTTTTAAFPNIFAFSADAYSTCVPPTLQAVGTITANSAAISWTAPTGSTPASYDIYYSTSNTIPASTATPNFPGVTSTSYTIPSLTSNTIYYYWVRSNCSTGTSQSAWSFGGTFKTACSIFTVPYTENFDTTSTGSSTNLTVPSCWSYLETASSAGYGYVTTTYPNSSPNSYYLYNSSDNTGSQMLVSPPTTNLSSGTKRVRFYARGSSAGYSLVVGTLSNAADPTTFTPIGSAITLTAAQTQYTVNIPSGTNTQLAFKHGLGGTYRAIYLDDITVQEIPSCLEPTALTSSNLAAFSATVGWTAPSTAPALGYDVYYSTSNVAPSSSTVLNSTNSAASTTLSAQLTGLASSTTYYTWVRSNCSSTDKSSWTGSISFTTPSFCPTVTAPAAGATGVSVTPSITWNAVTGAAGYKLTVGTTAGGTDVLNNVDVGNVTTYPFTTSLAFNTKYYYTVNAYVGGQTSSSCTENNFTTVCTSTGAPYLLDFESVTTPALPGCTSNLNAGTGNNWTTADAPTDCPGLTTKVLRYAWNGSNAANAWFFTQGLSLTAGTQYTISYKYGNNSTSYTEKLKVAFGTSATAAAMVNPIGDYPTINDKTAHTVSVNFTVPTTGVYYFGFNAYSAANQYYLYVDDINVTNSSLATSETSVKKNEINAYPNPFTDVLNISDIKNVKSISIVDIAGRLIKNIESPSSTLHLGDLKQGVYLVVLNMNDGSKQTIKAIKK</sequence>
<accession>A0ABS8A596</accession>
<dbReference type="InterPro" id="IPR036116">
    <property type="entry name" value="FN3_sf"/>
</dbReference>
<dbReference type="InterPro" id="IPR013783">
    <property type="entry name" value="Ig-like_fold"/>
</dbReference>
<protein>
    <submittedName>
        <fullName evidence="4">Fibronectin type III domain-containing protein</fullName>
    </submittedName>
</protein>